<feature type="short sequence motif" description="GXSXG" evidence="4">
    <location>
        <begin position="38"/>
        <end position="42"/>
    </location>
</feature>
<feature type="short sequence motif" description="DGA/G" evidence="4">
    <location>
        <begin position="160"/>
        <end position="162"/>
    </location>
</feature>
<evidence type="ECO:0000259" key="5">
    <source>
        <dbReference type="PROSITE" id="PS51635"/>
    </source>
</evidence>
<dbReference type="AlphaFoldDB" id="A0AAE3SDC2"/>
<dbReference type="InterPro" id="IPR037483">
    <property type="entry name" value="YjjU-like"/>
</dbReference>
<evidence type="ECO:0000256" key="1">
    <source>
        <dbReference type="ARBA" id="ARBA00022801"/>
    </source>
</evidence>
<sequence>MNKKVGLVLEGGGFRGIYSAGVIDYLLEKNIELPYVIGVSMGACNGVNYISKQIGRNLNVPYSYVNDKRYMSYSRLFTKGELFGMDFIFNEIPKKLIPFDFETYSKSEQDFVIGTTDCITGKPFYIKTLDYDNLLTSLKASASLPFASKMVKFHDKKLLDGGISDPIPFQKAFNDGCDKVVIVLTQPIEFEKKPTKFSTIGKLLYPKYPQLIDVLSKRYHFYNQQLEEIKQLEKEGKAYVIRPENKIPVSRTERNKEKLQEAFTMGYKHCEQIFNDLNNWLHI</sequence>
<organism evidence="6 7">
    <name type="scientific">Plebeiibacterium sediminum</name>
    <dbReference type="NCBI Taxonomy" id="2992112"/>
    <lineage>
        <taxon>Bacteria</taxon>
        <taxon>Pseudomonadati</taxon>
        <taxon>Bacteroidota</taxon>
        <taxon>Bacteroidia</taxon>
        <taxon>Marinilabiliales</taxon>
        <taxon>Marinilabiliaceae</taxon>
        <taxon>Plebeiibacterium</taxon>
    </lineage>
</organism>
<evidence type="ECO:0000313" key="7">
    <source>
        <dbReference type="Proteomes" id="UP001209229"/>
    </source>
</evidence>
<keyword evidence="2 4" id="KW-0442">Lipid degradation</keyword>
<dbReference type="InterPro" id="IPR050301">
    <property type="entry name" value="NTE"/>
</dbReference>
<dbReference type="InterPro" id="IPR002641">
    <property type="entry name" value="PNPLA_dom"/>
</dbReference>
<dbReference type="InterPro" id="IPR016035">
    <property type="entry name" value="Acyl_Trfase/lysoPLipase"/>
</dbReference>
<feature type="short sequence motif" description="GXGXXG" evidence="4">
    <location>
        <begin position="11"/>
        <end position="16"/>
    </location>
</feature>
<keyword evidence="1 4" id="KW-0378">Hydrolase</keyword>
<name>A0AAE3SDC2_9BACT</name>
<evidence type="ECO:0000256" key="2">
    <source>
        <dbReference type="ARBA" id="ARBA00022963"/>
    </source>
</evidence>
<evidence type="ECO:0000256" key="3">
    <source>
        <dbReference type="ARBA" id="ARBA00023098"/>
    </source>
</evidence>
<dbReference type="InterPro" id="IPR045943">
    <property type="entry name" value="DUF6363"/>
</dbReference>
<dbReference type="PROSITE" id="PS51635">
    <property type="entry name" value="PNPLA"/>
    <property type="match status" value="1"/>
</dbReference>
<dbReference type="SUPFAM" id="SSF52151">
    <property type="entry name" value="FabD/lysophospholipase-like"/>
    <property type="match status" value="1"/>
</dbReference>
<reference evidence="6" key="1">
    <citation type="submission" date="2022-10" db="EMBL/GenBank/DDBJ databases">
        <authorList>
            <person name="Yu W.X."/>
        </authorList>
    </citation>
    <scope>NUCLEOTIDE SEQUENCE</scope>
    <source>
        <strain evidence="6">AAT</strain>
    </source>
</reference>
<accession>A0AAE3SDC2</accession>
<dbReference type="Gene3D" id="3.40.1090.10">
    <property type="entry name" value="Cytosolic phospholipase A2 catalytic domain"/>
    <property type="match status" value="2"/>
</dbReference>
<keyword evidence="3 4" id="KW-0443">Lipid metabolism</keyword>
<dbReference type="CDD" id="cd07208">
    <property type="entry name" value="Pat_hypo_Ecoli_yjju_like"/>
    <property type="match status" value="1"/>
</dbReference>
<dbReference type="Proteomes" id="UP001209229">
    <property type="component" value="Unassembled WGS sequence"/>
</dbReference>
<dbReference type="EMBL" id="JAPDPJ010000001">
    <property type="protein sequence ID" value="MCW3785188.1"/>
    <property type="molecule type" value="Genomic_DNA"/>
</dbReference>
<dbReference type="Pfam" id="PF19890">
    <property type="entry name" value="DUF6363"/>
    <property type="match status" value="1"/>
</dbReference>
<feature type="active site" description="Nucleophile" evidence="4">
    <location>
        <position position="40"/>
    </location>
</feature>
<evidence type="ECO:0000256" key="4">
    <source>
        <dbReference type="PROSITE-ProRule" id="PRU01161"/>
    </source>
</evidence>
<proteinExistence type="predicted"/>
<keyword evidence="7" id="KW-1185">Reference proteome</keyword>
<evidence type="ECO:0000313" key="6">
    <source>
        <dbReference type="EMBL" id="MCW3785188.1"/>
    </source>
</evidence>
<dbReference type="PANTHER" id="PTHR14226">
    <property type="entry name" value="NEUROPATHY TARGET ESTERASE/SWISS CHEESE D.MELANOGASTER"/>
    <property type="match status" value="1"/>
</dbReference>
<feature type="active site" description="Proton acceptor" evidence="4">
    <location>
        <position position="160"/>
    </location>
</feature>
<dbReference type="RefSeq" id="WP_301188759.1">
    <property type="nucleotide sequence ID" value="NZ_JAPDPJ010000001.1"/>
</dbReference>
<feature type="domain" description="PNPLA" evidence="5">
    <location>
        <begin position="7"/>
        <end position="173"/>
    </location>
</feature>
<dbReference type="GO" id="GO:0016042">
    <property type="term" value="P:lipid catabolic process"/>
    <property type="evidence" value="ECO:0007669"/>
    <property type="project" value="UniProtKB-UniRule"/>
</dbReference>
<dbReference type="PANTHER" id="PTHR14226:SF25">
    <property type="entry name" value="PHOSPHOESTERASE"/>
    <property type="match status" value="1"/>
</dbReference>
<dbReference type="Pfam" id="PF01734">
    <property type="entry name" value="Patatin"/>
    <property type="match status" value="1"/>
</dbReference>
<gene>
    <name evidence="6" type="ORF">OM075_01850</name>
</gene>
<dbReference type="GO" id="GO:0016787">
    <property type="term" value="F:hydrolase activity"/>
    <property type="evidence" value="ECO:0007669"/>
    <property type="project" value="UniProtKB-UniRule"/>
</dbReference>
<protein>
    <submittedName>
        <fullName evidence="6">Patatin family protein</fullName>
    </submittedName>
</protein>
<comment type="caution">
    <text evidence="6">The sequence shown here is derived from an EMBL/GenBank/DDBJ whole genome shotgun (WGS) entry which is preliminary data.</text>
</comment>